<evidence type="ECO:0000256" key="2">
    <source>
        <dbReference type="SAM" id="SignalP"/>
    </source>
</evidence>
<reference evidence="3" key="1">
    <citation type="submission" date="2020-10" db="EMBL/GenBank/DDBJ databases">
        <title>Connecting structure to function with the recovery of over 1000 high-quality activated sludge metagenome-assembled genomes encoding full-length rRNA genes using long-read sequencing.</title>
        <authorList>
            <person name="Singleton C.M."/>
            <person name="Petriglieri F."/>
            <person name="Kristensen J.M."/>
            <person name="Kirkegaard R.H."/>
            <person name="Michaelsen T.Y."/>
            <person name="Andersen M.H."/>
            <person name="Karst S.M."/>
            <person name="Dueholm M.S."/>
            <person name="Nielsen P.H."/>
            <person name="Albertsen M."/>
        </authorList>
    </citation>
    <scope>NUCLEOTIDE SEQUENCE</scope>
    <source>
        <strain evidence="3">EsbW_18-Q3-R4-48_MAXAC.044</strain>
    </source>
</reference>
<feature type="region of interest" description="Disordered" evidence="1">
    <location>
        <begin position="73"/>
        <end position="115"/>
    </location>
</feature>
<comment type="caution">
    <text evidence="3">The sequence shown here is derived from an EMBL/GenBank/DDBJ whole genome shotgun (WGS) entry which is preliminary data.</text>
</comment>
<dbReference type="AlphaFoldDB" id="A0A9D7FKI5"/>
<evidence type="ECO:0000256" key="1">
    <source>
        <dbReference type="SAM" id="MobiDB-lite"/>
    </source>
</evidence>
<accession>A0A9D7FKI5</accession>
<evidence type="ECO:0000313" key="3">
    <source>
        <dbReference type="EMBL" id="MBK7423536.1"/>
    </source>
</evidence>
<sequence length="115" mass="11931">MTKNTVKIVLAAISLGLMTSGAIAADEPVYGSQMMTNQERMEQRTKMNAAKTTQEREQVRLDHHEQMQLRAKERGVALPDTPPVQGGGMRQGSGAGGGMGGGMGSGGGMGGGKGR</sequence>
<gene>
    <name evidence="3" type="ORF">IPJ48_10780</name>
</gene>
<protein>
    <submittedName>
        <fullName evidence="3">Uncharacterized protein</fullName>
    </submittedName>
</protein>
<proteinExistence type="predicted"/>
<dbReference type="Proteomes" id="UP000886602">
    <property type="component" value="Unassembled WGS sequence"/>
</dbReference>
<organism evidence="3 4">
    <name type="scientific">Candidatus Propionivibrio dominans</name>
    <dbReference type="NCBI Taxonomy" id="2954373"/>
    <lineage>
        <taxon>Bacteria</taxon>
        <taxon>Pseudomonadati</taxon>
        <taxon>Pseudomonadota</taxon>
        <taxon>Betaproteobacteria</taxon>
        <taxon>Rhodocyclales</taxon>
        <taxon>Rhodocyclaceae</taxon>
        <taxon>Propionivibrio</taxon>
    </lineage>
</organism>
<keyword evidence="2" id="KW-0732">Signal</keyword>
<evidence type="ECO:0000313" key="4">
    <source>
        <dbReference type="Proteomes" id="UP000886602"/>
    </source>
</evidence>
<feature type="chain" id="PRO_5038932809" evidence="2">
    <location>
        <begin position="25"/>
        <end position="115"/>
    </location>
</feature>
<name>A0A9D7FKI5_9RHOO</name>
<feature type="signal peptide" evidence="2">
    <location>
        <begin position="1"/>
        <end position="24"/>
    </location>
</feature>
<feature type="compositionally biased region" description="Gly residues" evidence="1">
    <location>
        <begin position="85"/>
        <end position="115"/>
    </location>
</feature>
<dbReference type="EMBL" id="JADJNC010000015">
    <property type="protein sequence ID" value="MBK7423536.1"/>
    <property type="molecule type" value="Genomic_DNA"/>
</dbReference>